<evidence type="ECO:0000256" key="1">
    <source>
        <dbReference type="ARBA" id="ARBA00004685"/>
    </source>
</evidence>
<dbReference type="RefSeq" id="XP_007686977.1">
    <property type="nucleotide sequence ID" value="XM_007688787.1"/>
</dbReference>
<feature type="transmembrane region" description="Helical" evidence="3">
    <location>
        <begin position="36"/>
        <end position="57"/>
    </location>
</feature>
<dbReference type="OrthoDB" id="3691914at2759"/>
<sequence>MPNSDKENDEETAFLHEDEAPQTGRWIAQHSHYRRWYWSTAINLLLLLVFTITNFTIWSRRSPSFWQTDFQDARKAVQYEQQTYTGALTYDMDQRRVIRLHDAKVEYFGLPSPEIEQAWEELLHASDEFPTMSKEEATPFLDDLTPQHKDGEYHFEPDVFHSLHCLNTIRNELQPVLYNISNEHTAHSQTERKIAEKLGDPRWHIKHMEHCLDRIRQALMCHGDLTASPLYSWPGFPLSLGRSGAHTCRKWEPIREWMNERARNGKALNEQ</sequence>
<evidence type="ECO:0000313" key="5">
    <source>
        <dbReference type="Proteomes" id="UP000054032"/>
    </source>
</evidence>
<dbReference type="EMBL" id="KI963965">
    <property type="protein sequence ID" value="EUC46487.1"/>
    <property type="molecule type" value="Genomic_DNA"/>
</dbReference>
<dbReference type="HOGENOM" id="CLU_042941_2_3_1"/>
<dbReference type="PANTHER" id="PTHR33365:SF4">
    <property type="entry name" value="CYCLOCHLOROTINE BIOSYNTHESIS PROTEIN O"/>
    <property type="match status" value="1"/>
</dbReference>
<dbReference type="GO" id="GO:0043386">
    <property type="term" value="P:mycotoxin biosynthetic process"/>
    <property type="evidence" value="ECO:0007669"/>
    <property type="project" value="InterPro"/>
</dbReference>
<comment type="similarity">
    <text evidence="2">Belongs to the ustYa family.</text>
</comment>
<keyword evidence="3" id="KW-1133">Transmembrane helix</keyword>
<comment type="pathway">
    <text evidence="1">Mycotoxin biosynthesis.</text>
</comment>
<dbReference type="Proteomes" id="UP000054032">
    <property type="component" value="Unassembled WGS sequence"/>
</dbReference>
<keyword evidence="5" id="KW-1185">Reference proteome</keyword>
<dbReference type="AlphaFoldDB" id="W6Z3Z9"/>
<dbReference type="STRING" id="930090.W6Z3Z9"/>
<keyword evidence="3" id="KW-0472">Membrane</keyword>
<gene>
    <name evidence="4" type="ORF">COCMIDRAFT_92693</name>
</gene>
<dbReference type="InterPro" id="IPR021765">
    <property type="entry name" value="UstYa-like"/>
</dbReference>
<dbReference type="PANTHER" id="PTHR33365">
    <property type="entry name" value="YALI0B05434P"/>
    <property type="match status" value="1"/>
</dbReference>
<keyword evidence="3" id="KW-0812">Transmembrane</keyword>
<organism evidence="4 5">
    <name type="scientific">Bipolaris oryzae ATCC 44560</name>
    <dbReference type="NCBI Taxonomy" id="930090"/>
    <lineage>
        <taxon>Eukaryota</taxon>
        <taxon>Fungi</taxon>
        <taxon>Dikarya</taxon>
        <taxon>Ascomycota</taxon>
        <taxon>Pezizomycotina</taxon>
        <taxon>Dothideomycetes</taxon>
        <taxon>Pleosporomycetidae</taxon>
        <taxon>Pleosporales</taxon>
        <taxon>Pleosporineae</taxon>
        <taxon>Pleosporaceae</taxon>
        <taxon>Bipolaris</taxon>
    </lineage>
</organism>
<name>W6Z3Z9_COCMI</name>
<dbReference type="KEGG" id="bor:COCMIDRAFT_92693"/>
<dbReference type="eggNOG" id="ENOG502SSJH">
    <property type="taxonomic scope" value="Eukaryota"/>
</dbReference>
<protein>
    <recommendedName>
        <fullName evidence="6">Tat pathway signal sequence</fullName>
    </recommendedName>
</protein>
<evidence type="ECO:0000256" key="3">
    <source>
        <dbReference type="SAM" id="Phobius"/>
    </source>
</evidence>
<reference evidence="4 5" key="1">
    <citation type="journal article" date="2013" name="PLoS Genet.">
        <title>Comparative genome structure, secondary metabolite, and effector coding capacity across Cochliobolus pathogens.</title>
        <authorList>
            <person name="Condon B.J."/>
            <person name="Leng Y."/>
            <person name="Wu D."/>
            <person name="Bushley K.E."/>
            <person name="Ohm R.A."/>
            <person name="Otillar R."/>
            <person name="Martin J."/>
            <person name="Schackwitz W."/>
            <person name="Grimwood J."/>
            <person name="MohdZainudin N."/>
            <person name="Xue C."/>
            <person name="Wang R."/>
            <person name="Manning V.A."/>
            <person name="Dhillon B."/>
            <person name="Tu Z.J."/>
            <person name="Steffenson B.J."/>
            <person name="Salamov A."/>
            <person name="Sun H."/>
            <person name="Lowry S."/>
            <person name="LaButti K."/>
            <person name="Han J."/>
            <person name="Copeland A."/>
            <person name="Lindquist E."/>
            <person name="Barry K."/>
            <person name="Schmutz J."/>
            <person name="Baker S.E."/>
            <person name="Ciuffetti L.M."/>
            <person name="Grigoriev I.V."/>
            <person name="Zhong S."/>
            <person name="Turgeon B.G."/>
        </authorList>
    </citation>
    <scope>NUCLEOTIDE SEQUENCE [LARGE SCALE GENOMIC DNA]</scope>
    <source>
        <strain evidence="4 5">ATCC 44560</strain>
    </source>
</reference>
<proteinExistence type="inferred from homology"/>
<dbReference type="GeneID" id="19128122"/>
<accession>W6Z3Z9</accession>
<evidence type="ECO:0008006" key="6">
    <source>
        <dbReference type="Google" id="ProtNLM"/>
    </source>
</evidence>
<dbReference type="Pfam" id="PF11807">
    <property type="entry name" value="UstYa"/>
    <property type="match status" value="1"/>
</dbReference>
<evidence type="ECO:0000313" key="4">
    <source>
        <dbReference type="EMBL" id="EUC46487.1"/>
    </source>
</evidence>
<evidence type="ECO:0000256" key="2">
    <source>
        <dbReference type="ARBA" id="ARBA00035112"/>
    </source>
</evidence>